<comment type="cofactor">
    <cofactor evidence="1">
        <name>Mn(2+)</name>
        <dbReference type="ChEBI" id="CHEBI:29035"/>
    </cofactor>
</comment>
<evidence type="ECO:0000256" key="6">
    <source>
        <dbReference type="ARBA" id="ARBA00047761"/>
    </source>
</evidence>
<evidence type="ECO:0000313" key="12">
    <source>
        <dbReference type="Proteomes" id="UP001470230"/>
    </source>
</evidence>
<dbReference type="InterPro" id="IPR029052">
    <property type="entry name" value="Metallo-depent_PP-like"/>
</dbReference>
<evidence type="ECO:0000256" key="3">
    <source>
        <dbReference type="ARBA" id="ARBA00022801"/>
    </source>
</evidence>
<comment type="catalytic activity">
    <reaction evidence="6">
        <text>O-phospho-L-seryl-[protein] + H2O = L-seryl-[protein] + phosphate</text>
        <dbReference type="Rhea" id="RHEA:20629"/>
        <dbReference type="Rhea" id="RHEA-COMP:9863"/>
        <dbReference type="Rhea" id="RHEA-COMP:11604"/>
        <dbReference type="ChEBI" id="CHEBI:15377"/>
        <dbReference type="ChEBI" id="CHEBI:29999"/>
        <dbReference type="ChEBI" id="CHEBI:43474"/>
        <dbReference type="ChEBI" id="CHEBI:83421"/>
        <dbReference type="EC" id="3.1.3.16"/>
    </reaction>
</comment>
<dbReference type="PROSITE" id="PS00125">
    <property type="entry name" value="SER_THR_PHOSPHATASE"/>
    <property type="match status" value="1"/>
</dbReference>
<protein>
    <recommendedName>
        <fullName evidence="8">Serine/threonine-protein phosphatase</fullName>
        <ecNumber evidence="8">3.1.3.16</ecNumber>
    </recommendedName>
</protein>
<dbReference type="InterPro" id="IPR050341">
    <property type="entry name" value="PP1_catalytic_subunit"/>
</dbReference>
<evidence type="ECO:0000259" key="10">
    <source>
        <dbReference type="PROSITE" id="PS00125"/>
    </source>
</evidence>
<dbReference type="InterPro" id="IPR006186">
    <property type="entry name" value="Ser/Thr-sp_prot-phosphatase"/>
</dbReference>
<keyword evidence="2" id="KW-0479">Metal-binding</keyword>
<proteinExistence type="inferred from homology"/>
<evidence type="ECO:0000256" key="2">
    <source>
        <dbReference type="ARBA" id="ARBA00022723"/>
    </source>
</evidence>
<keyword evidence="3 8" id="KW-0378">Hydrolase</keyword>
<dbReference type="InterPro" id="IPR004843">
    <property type="entry name" value="Calcineurin-like_PHP"/>
</dbReference>
<organism evidence="11 12">
    <name type="scientific">Tritrichomonas musculus</name>
    <dbReference type="NCBI Taxonomy" id="1915356"/>
    <lineage>
        <taxon>Eukaryota</taxon>
        <taxon>Metamonada</taxon>
        <taxon>Parabasalia</taxon>
        <taxon>Tritrichomonadida</taxon>
        <taxon>Tritrichomonadidae</taxon>
        <taxon>Tritrichomonas</taxon>
    </lineage>
</organism>
<feature type="region of interest" description="Disordered" evidence="9">
    <location>
        <begin position="435"/>
        <end position="480"/>
    </location>
</feature>
<dbReference type="EMBL" id="JAPFFF010000004">
    <property type="protein sequence ID" value="KAK8891375.1"/>
    <property type="molecule type" value="Genomic_DNA"/>
</dbReference>
<comment type="caution">
    <text evidence="11">The sequence shown here is derived from an EMBL/GenBank/DDBJ whole genome shotgun (WGS) entry which is preliminary data.</text>
</comment>
<comment type="catalytic activity">
    <reaction evidence="7 8">
        <text>O-phospho-L-threonyl-[protein] + H2O = L-threonyl-[protein] + phosphate</text>
        <dbReference type="Rhea" id="RHEA:47004"/>
        <dbReference type="Rhea" id="RHEA-COMP:11060"/>
        <dbReference type="Rhea" id="RHEA-COMP:11605"/>
        <dbReference type="ChEBI" id="CHEBI:15377"/>
        <dbReference type="ChEBI" id="CHEBI:30013"/>
        <dbReference type="ChEBI" id="CHEBI:43474"/>
        <dbReference type="ChEBI" id="CHEBI:61977"/>
        <dbReference type="EC" id="3.1.3.16"/>
    </reaction>
</comment>
<feature type="domain" description="Serine/threonine specific protein phosphatases" evidence="10">
    <location>
        <begin position="131"/>
        <end position="136"/>
    </location>
</feature>
<evidence type="ECO:0000313" key="11">
    <source>
        <dbReference type="EMBL" id="KAK8891375.1"/>
    </source>
</evidence>
<feature type="compositionally biased region" description="Polar residues" evidence="9">
    <location>
        <begin position="468"/>
        <end position="480"/>
    </location>
</feature>
<reference evidence="11 12" key="1">
    <citation type="submission" date="2024-04" db="EMBL/GenBank/DDBJ databases">
        <title>Tritrichomonas musculus Genome.</title>
        <authorList>
            <person name="Alves-Ferreira E."/>
            <person name="Grigg M."/>
            <person name="Lorenzi H."/>
            <person name="Galac M."/>
        </authorList>
    </citation>
    <scope>NUCLEOTIDE SEQUENCE [LARGE SCALE GENOMIC DNA]</scope>
    <source>
        <strain evidence="11 12">EAF2021</strain>
    </source>
</reference>
<feature type="compositionally biased region" description="Polar residues" evidence="9">
    <location>
        <begin position="435"/>
        <end position="457"/>
    </location>
</feature>
<evidence type="ECO:0000256" key="9">
    <source>
        <dbReference type="SAM" id="MobiDB-lite"/>
    </source>
</evidence>
<gene>
    <name evidence="11" type="ORF">M9Y10_028583</name>
</gene>
<dbReference type="PANTHER" id="PTHR11668:SF300">
    <property type="entry name" value="SERINE_THREONINE-PROTEIN PHOSPHATASE"/>
    <property type="match status" value="1"/>
</dbReference>
<dbReference type="Gene3D" id="3.60.21.10">
    <property type="match status" value="1"/>
</dbReference>
<dbReference type="EC" id="3.1.3.16" evidence="8"/>
<accession>A0ABR2KJS8</accession>
<keyword evidence="5" id="KW-0464">Manganese</keyword>
<dbReference type="PANTHER" id="PTHR11668">
    <property type="entry name" value="SERINE/THREONINE PROTEIN PHOSPHATASE"/>
    <property type="match status" value="1"/>
</dbReference>
<evidence type="ECO:0000256" key="7">
    <source>
        <dbReference type="ARBA" id="ARBA00048336"/>
    </source>
</evidence>
<keyword evidence="4" id="KW-0904">Protein phosphatase</keyword>
<comment type="similarity">
    <text evidence="8">Belongs to the PPP phosphatase family.</text>
</comment>
<dbReference type="PRINTS" id="PR00114">
    <property type="entry name" value="STPHPHTASE"/>
</dbReference>
<evidence type="ECO:0000256" key="4">
    <source>
        <dbReference type="ARBA" id="ARBA00022912"/>
    </source>
</evidence>
<dbReference type="SUPFAM" id="SSF56300">
    <property type="entry name" value="Metallo-dependent phosphatases"/>
    <property type="match status" value="1"/>
</dbReference>
<dbReference type="Proteomes" id="UP001470230">
    <property type="component" value="Unassembled WGS sequence"/>
</dbReference>
<name>A0ABR2KJS8_9EUKA</name>
<dbReference type="CDD" id="cd00144">
    <property type="entry name" value="MPP_PPP_family"/>
    <property type="match status" value="1"/>
</dbReference>
<sequence length="480" mass="53351">MNVINPNKCFSDILKYYIDVMNISVDDYANKKRRLKLPIIPEPILSCLLESVSNIFKEETILLNISSPCIIVGDVHGQLLDLFRILKSFPLPPATKYIFLGDLVDRGEFSTETVTLTFILKVLYPQNIFIIRGNHEFGEISQRSDFFAELFSIYSNSSPLPQAFENAFSYMPLAAIIDNESILIHGGIGPSINDIESITSIQRPVLNFKNEKVADLLWSDPSDTISMFIPSNRGTGSIFGPNSLNSFLSNSNLKILIRGHQCVENGCQTEINGKVITVFSASNYCGITNNKAGVLIINQSTPLLKQSTIQKPNFILQNSIDNNSKISNISLKENLSNSYHTKIFDPLPKFSRSDVVFVKSESEYALSIPQHSVSSIFGKNNENRASKVPHRRLSTNPICSKISLCPNSNAISLSDPTNNQTNAHSKQTLNVSRNKIPQCSPLQPPSYSKSLSANSVLENRPNPRRKSSQIAHTLAQRISI</sequence>
<evidence type="ECO:0000256" key="8">
    <source>
        <dbReference type="RuleBase" id="RU004273"/>
    </source>
</evidence>
<dbReference type="SMART" id="SM00156">
    <property type="entry name" value="PP2Ac"/>
    <property type="match status" value="1"/>
</dbReference>
<keyword evidence="12" id="KW-1185">Reference proteome</keyword>
<evidence type="ECO:0000256" key="5">
    <source>
        <dbReference type="ARBA" id="ARBA00023211"/>
    </source>
</evidence>
<dbReference type="Pfam" id="PF00149">
    <property type="entry name" value="Metallophos"/>
    <property type="match status" value="1"/>
</dbReference>
<evidence type="ECO:0000256" key="1">
    <source>
        <dbReference type="ARBA" id="ARBA00001936"/>
    </source>
</evidence>